<evidence type="ECO:0000313" key="3">
    <source>
        <dbReference type="Proteomes" id="UP001595756"/>
    </source>
</evidence>
<keyword evidence="1" id="KW-1133">Transmembrane helix</keyword>
<dbReference type="Proteomes" id="UP001595756">
    <property type="component" value="Unassembled WGS sequence"/>
</dbReference>
<feature type="transmembrane region" description="Helical" evidence="1">
    <location>
        <begin position="6"/>
        <end position="33"/>
    </location>
</feature>
<proteinExistence type="predicted"/>
<dbReference type="EMBL" id="JBHSDY010000010">
    <property type="protein sequence ID" value="MFC4299248.1"/>
    <property type="molecule type" value="Genomic_DNA"/>
</dbReference>
<feature type="transmembrane region" description="Helical" evidence="1">
    <location>
        <begin position="71"/>
        <end position="92"/>
    </location>
</feature>
<keyword evidence="1" id="KW-0812">Transmembrane</keyword>
<evidence type="ECO:0000256" key="1">
    <source>
        <dbReference type="SAM" id="Phobius"/>
    </source>
</evidence>
<dbReference type="RefSeq" id="WP_376813796.1">
    <property type="nucleotide sequence ID" value="NZ_JBHSDY010000010.1"/>
</dbReference>
<comment type="caution">
    <text evidence="2">The sequence shown here is derived from an EMBL/GenBank/DDBJ whole genome shotgun (WGS) entry which is preliminary data.</text>
</comment>
<feature type="transmembrane region" description="Helical" evidence="1">
    <location>
        <begin position="45"/>
        <end position="65"/>
    </location>
</feature>
<keyword evidence="1" id="KW-0472">Membrane</keyword>
<organism evidence="2 3">
    <name type="scientific">Castellaniella hirudinis</name>
    <dbReference type="NCBI Taxonomy" id="1144617"/>
    <lineage>
        <taxon>Bacteria</taxon>
        <taxon>Pseudomonadati</taxon>
        <taxon>Pseudomonadota</taxon>
        <taxon>Betaproteobacteria</taxon>
        <taxon>Burkholderiales</taxon>
        <taxon>Alcaligenaceae</taxon>
        <taxon>Castellaniella</taxon>
    </lineage>
</organism>
<evidence type="ECO:0000313" key="2">
    <source>
        <dbReference type="EMBL" id="MFC4299248.1"/>
    </source>
</evidence>
<reference evidence="3" key="1">
    <citation type="journal article" date="2019" name="Int. J. Syst. Evol. Microbiol.">
        <title>The Global Catalogue of Microorganisms (GCM) 10K type strain sequencing project: providing services to taxonomists for standard genome sequencing and annotation.</title>
        <authorList>
            <consortium name="The Broad Institute Genomics Platform"/>
            <consortium name="The Broad Institute Genome Sequencing Center for Infectious Disease"/>
            <person name="Wu L."/>
            <person name="Ma J."/>
        </authorList>
    </citation>
    <scope>NUCLEOTIDE SEQUENCE [LARGE SCALE GENOMIC DNA]</scope>
    <source>
        <strain evidence="3">CGMCC 1.19029</strain>
    </source>
</reference>
<sequence>MTELPLWAAVPVALLLVLAGLVTLIGSLGLLRLRSFAERMHAPTMGMTMGAFCVVLAATVIASLLQHRPIVHEWLICLFLFMTAPVTAILLMQSARRRQRKHPDAPGAADAPDGAE</sequence>
<dbReference type="NCBIfam" id="TIGR01300">
    <property type="entry name" value="CPA3_mnhG_phaG"/>
    <property type="match status" value="1"/>
</dbReference>
<dbReference type="PANTHER" id="PTHR34703">
    <property type="entry name" value="ANTIPORTER SUBUNIT MNHG2-RELATED"/>
    <property type="match status" value="1"/>
</dbReference>
<keyword evidence="3" id="KW-1185">Reference proteome</keyword>
<protein>
    <submittedName>
        <fullName evidence="2">Monovalent cation/H(+) antiporter subunit G</fullName>
    </submittedName>
</protein>
<dbReference type="PANTHER" id="PTHR34703:SF1">
    <property type="entry name" value="ANTIPORTER SUBUNIT MNHG2-RELATED"/>
    <property type="match status" value="1"/>
</dbReference>
<gene>
    <name evidence="2" type="primary">mnhG</name>
    <name evidence="2" type="ORF">ACFO0J_14490</name>
</gene>
<dbReference type="InterPro" id="IPR005133">
    <property type="entry name" value="PhaG_MnhG_YufB"/>
</dbReference>
<accession>A0ABV8S0Z7</accession>
<name>A0ABV8S0Z7_9BURK</name>
<dbReference type="Pfam" id="PF03334">
    <property type="entry name" value="PhaG_MnhG_YufB"/>
    <property type="match status" value="1"/>
</dbReference>